<feature type="non-terminal residue" evidence="1">
    <location>
        <position position="1"/>
    </location>
</feature>
<proteinExistence type="predicted"/>
<accession>A0AAV2RGP7</accession>
<dbReference type="AlphaFoldDB" id="A0AAV2RGP7"/>
<dbReference type="EMBL" id="CAXKWB010022531">
    <property type="protein sequence ID" value="CAL4124416.1"/>
    <property type="molecule type" value="Genomic_DNA"/>
</dbReference>
<feature type="non-terminal residue" evidence="1">
    <location>
        <position position="230"/>
    </location>
</feature>
<reference evidence="1 2" key="1">
    <citation type="submission" date="2024-05" db="EMBL/GenBank/DDBJ databases">
        <authorList>
            <person name="Wallberg A."/>
        </authorList>
    </citation>
    <scope>NUCLEOTIDE SEQUENCE [LARGE SCALE GENOMIC DNA]</scope>
</reference>
<sequence>VVSTINNAEDIDDLVGSQFVATHPAFRSVVSTINNAEDIDDLVGSALIYQHMFDRRTSPWEMQNWDYDELQKFRVQLNRVDRLYYIYHYDDEISSRSYEILVRMDYKEEKVFVHLAAGCDFTGFDCQGGGEIYITRNPNIFLKSVVGENHNPTLIYNSLLQDGYSVEEPTQFDLTPRHMWNSVPALKFLTHQAVHEHRDQLYHYPEVLPSMLTNSVTEFLQVQDTRYHHD</sequence>
<organism evidence="1 2">
    <name type="scientific">Meganyctiphanes norvegica</name>
    <name type="common">Northern krill</name>
    <name type="synonym">Thysanopoda norvegica</name>
    <dbReference type="NCBI Taxonomy" id="48144"/>
    <lineage>
        <taxon>Eukaryota</taxon>
        <taxon>Metazoa</taxon>
        <taxon>Ecdysozoa</taxon>
        <taxon>Arthropoda</taxon>
        <taxon>Crustacea</taxon>
        <taxon>Multicrustacea</taxon>
        <taxon>Malacostraca</taxon>
        <taxon>Eumalacostraca</taxon>
        <taxon>Eucarida</taxon>
        <taxon>Euphausiacea</taxon>
        <taxon>Euphausiidae</taxon>
        <taxon>Meganyctiphanes</taxon>
    </lineage>
</organism>
<protein>
    <submittedName>
        <fullName evidence="1">Uncharacterized protein</fullName>
    </submittedName>
</protein>
<comment type="caution">
    <text evidence="1">The sequence shown here is derived from an EMBL/GenBank/DDBJ whole genome shotgun (WGS) entry which is preliminary data.</text>
</comment>
<evidence type="ECO:0000313" key="1">
    <source>
        <dbReference type="EMBL" id="CAL4124416.1"/>
    </source>
</evidence>
<gene>
    <name evidence="1" type="ORF">MNOR_LOCUS24492</name>
</gene>
<keyword evidence="2" id="KW-1185">Reference proteome</keyword>
<dbReference type="Proteomes" id="UP001497623">
    <property type="component" value="Unassembled WGS sequence"/>
</dbReference>
<name>A0AAV2RGP7_MEGNR</name>
<evidence type="ECO:0000313" key="2">
    <source>
        <dbReference type="Proteomes" id="UP001497623"/>
    </source>
</evidence>